<dbReference type="AlphaFoldDB" id="A0A8H5FZH0"/>
<name>A0A8H5FZH0_9AGAR</name>
<dbReference type="Proteomes" id="UP000518752">
    <property type="component" value="Unassembled WGS sequence"/>
</dbReference>
<sequence>MAHIQFHLPNSHVSNTPNSTEEIAKILTDLCNAALDTVDTSNSMLHSDPIKVKVTERLATRAIQGSPTGCLHCEAGLMAYFYPNKIKLGIGKKSCYLCWLLLSLLNWQHPHPIIISSIGTHGVIFPWIAPPGLAMELYQHIRDSLCLAIQEAQDSHTRHSSGNHPSDTGPITEVLDVAFDVEELEELESLRQDSVSA</sequence>
<reference evidence="1 2" key="1">
    <citation type="journal article" date="2020" name="ISME J.">
        <title>Uncovering the hidden diversity of litter-decomposition mechanisms in mushroom-forming fungi.</title>
        <authorList>
            <person name="Floudas D."/>
            <person name="Bentzer J."/>
            <person name="Ahren D."/>
            <person name="Johansson T."/>
            <person name="Persson P."/>
            <person name="Tunlid A."/>
        </authorList>
    </citation>
    <scope>NUCLEOTIDE SEQUENCE [LARGE SCALE GENOMIC DNA]</scope>
    <source>
        <strain evidence="1 2">CBS 406.79</strain>
    </source>
</reference>
<keyword evidence="2" id="KW-1185">Reference proteome</keyword>
<gene>
    <name evidence="1" type="ORF">D9757_015180</name>
</gene>
<evidence type="ECO:0000313" key="2">
    <source>
        <dbReference type="Proteomes" id="UP000518752"/>
    </source>
</evidence>
<comment type="caution">
    <text evidence="1">The sequence shown here is derived from an EMBL/GenBank/DDBJ whole genome shotgun (WGS) entry which is preliminary data.</text>
</comment>
<protein>
    <submittedName>
        <fullName evidence="1">Uncharacterized protein</fullName>
    </submittedName>
</protein>
<proteinExistence type="predicted"/>
<organism evidence="1 2">
    <name type="scientific">Collybiopsis confluens</name>
    <dbReference type="NCBI Taxonomy" id="2823264"/>
    <lineage>
        <taxon>Eukaryota</taxon>
        <taxon>Fungi</taxon>
        <taxon>Dikarya</taxon>
        <taxon>Basidiomycota</taxon>
        <taxon>Agaricomycotina</taxon>
        <taxon>Agaricomycetes</taxon>
        <taxon>Agaricomycetidae</taxon>
        <taxon>Agaricales</taxon>
        <taxon>Marasmiineae</taxon>
        <taxon>Omphalotaceae</taxon>
        <taxon>Collybiopsis</taxon>
    </lineage>
</organism>
<dbReference type="EMBL" id="JAACJN010000251">
    <property type="protein sequence ID" value="KAF5355405.1"/>
    <property type="molecule type" value="Genomic_DNA"/>
</dbReference>
<accession>A0A8H5FZH0</accession>
<evidence type="ECO:0000313" key="1">
    <source>
        <dbReference type="EMBL" id="KAF5355405.1"/>
    </source>
</evidence>